<organism evidence="1 2">
    <name type="scientific">Wickerhamomyces pijperi</name>
    <name type="common">Yeast</name>
    <name type="synonym">Pichia pijperi</name>
    <dbReference type="NCBI Taxonomy" id="599730"/>
    <lineage>
        <taxon>Eukaryota</taxon>
        <taxon>Fungi</taxon>
        <taxon>Dikarya</taxon>
        <taxon>Ascomycota</taxon>
        <taxon>Saccharomycotina</taxon>
        <taxon>Saccharomycetes</taxon>
        <taxon>Phaffomycetales</taxon>
        <taxon>Wickerhamomycetaceae</taxon>
        <taxon>Wickerhamomyces</taxon>
    </lineage>
</organism>
<keyword evidence="2" id="KW-1185">Reference proteome</keyword>
<comment type="caution">
    <text evidence="1">The sequence shown here is derived from an EMBL/GenBank/DDBJ whole genome shotgun (WGS) entry which is preliminary data.</text>
</comment>
<reference evidence="1" key="1">
    <citation type="journal article" date="2021" name="Open Biol.">
        <title>Shared evolutionary footprints suggest mitochondrial oxidative damage underlies multiple complex I losses in fungi.</title>
        <authorList>
            <person name="Schikora-Tamarit M.A."/>
            <person name="Marcet-Houben M."/>
            <person name="Nosek J."/>
            <person name="Gabaldon T."/>
        </authorList>
    </citation>
    <scope>NUCLEOTIDE SEQUENCE</scope>
    <source>
        <strain evidence="1">CBS2887</strain>
    </source>
</reference>
<protein>
    <submittedName>
        <fullName evidence="1">Uncharacterized protein</fullName>
    </submittedName>
</protein>
<gene>
    <name evidence="1" type="ORF">WICPIJ_005894</name>
</gene>
<evidence type="ECO:0000313" key="2">
    <source>
        <dbReference type="Proteomes" id="UP000774326"/>
    </source>
</evidence>
<name>A0A9P8TLX6_WICPI</name>
<dbReference type="EMBL" id="JAEUBG010003218">
    <property type="protein sequence ID" value="KAH3683151.1"/>
    <property type="molecule type" value="Genomic_DNA"/>
</dbReference>
<dbReference type="AlphaFoldDB" id="A0A9P8TLX6"/>
<reference evidence="1" key="2">
    <citation type="submission" date="2021-01" db="EMBL/GenBank/DDBJ databases">
        <authorList>
            <person name="Schikora-Tamarit M.A."/>
        </authorList>
    </citation>
    <scope>NUCLEOTIDE SEQUENCE</scope>
    <source>
        <strain evidence="1">CBS2887</strain>
    </source>
</reference>
<accession>A0A9P8TLX6</accession>
<sequence>MESFLPLLSFPPPFKVLNRLLAEGEKDIIDFLRSFNDERALTDLDGVCVACVWMDSVSVPCVVMEAASESA</sequence>
<evidence type="ECO:0000313" key="1">
    <source>
        <dbReference type="EMBL" id="KAH3683151.1"/>
    </source>
</evidence>
<dbReference type="Proteomes" id="UP000774326">
    <property type="component" value="Unassembled WGS sequence"/>
</dbReference>
<proteinExistence type="predicted"/>